<keyword evidence="2" id="KW-1185">Reference proteome</keyword>
<protein>
    <recommendedName>
        <fullName evidence="3">Chromo domain-containing protein</fullName>
    </recommendedName>
</protein>
<sequence length="172" mass="20047">MATHDAIIASRIKQTVNVNKRWRPGEEYFPGDLFIGPYKVLEARNESSNVVLELPEELKARKIHATFHNSLIRPHVPNNDAQFSNREAKALYDFGKDNEQEWFLEEIIGHEWTNDGLQFRVQWTLGDVTWEPLSGVKELEALNRYLELRGVKRLHDLPRIGSRNKNSSKKRN</sequence>
<dbReference type="CDD" id="cd00024">
    <property type="entry name" value="CD_CSD"/>
    <property type="match status" value="1"/>
</dbReference>
<dbReference type="Proteomes" id="UP000054279">
    <property type="component" value="Unassembled WGS sequence"/>
</dbReference>
<evidence type="ECO:0008006" key="3">
    <source>
        <dbReference type="Google" id="ProtNLM"/>
    </source>
</evidence>
<dbReference type="InterPro" id="IPR016197">
    <property type="entry name" value="Chromo-like_dom_sf"/>
</dbReference>
<dbReference type="AlphaFoldDB" id="A0A0C9W4V7"/>
<proteinExistence type="predicted"/>
<gene>
    <name evidence="1" type="ORF">M422DRAFT_249868</name>
</gene>
<evidence type="ECO:0000313" key="1">
    <source>
        <dbReference type="EMBL" id="KIJ46703.1"/>
    </source>
</evidence>
<dbReference type="Gene3D" id="2.40.50.40">
    <property type="match status" value="1"/>
</dbReference>
<name>A0A0C9W4V7_SPHS4</name>
<reference evidence="1 2" key="1">
    <citation type="submission" date="2014-06" db="EMBL/GenBank/DDBJ databases">
        <title>Evolutionary Origins and Diversification of the Mycorrhizal Mutualists.</title>
        <authorList>
            <consortium name="DOE Joint Genome Institute"/>
            <consortium name="Mycorrhizal Genomics Consortium"/>
            <person name="Kohler A."/>
            <person name="Kuo A."/>
            <person name="Nagy L.G."/>
            <person name="Floudas D."/>
            <person name="Copeland A."/>
            <person name="Barry K.W."/>
            <person name="Cichocki N."/>
            <person name="Veneault-Fourrey C."/>
            <person name="LaButti K."/>
            <person name="Lindquist E.A."/>
            <person name="Lipzen A."/>
            <person name="Lundell T."/>
            <person name="Morin E."/>
            <person name="Murat C."/>
            <person name="Riley R."/>
            <person name="Ohm R."/>
            <person name="Sun H."/>
            <person name="Tunlid A."/>
            <person name="Henrissat B."/>
            <person name="Grigoriev I.V."/>
            <person name="Hibbett D.S."/>
            <person name="Martin F."/>
        </authorList>
    </citation>
    <scope>NUCLEOTIDE SEQUENCE [LARGE SCALE GENOMIC DNA]</scope>
    <source>
        <strain evidence="1 2">SS14</strain>
    </source>
</reference>
<evidence type="ECO:0000313" key="2">
    <source>
        <dbReference type="Proteomes" id="UP000054279"/>
    </source>
</evidence>
<dbReference type="SUPFAM" id="SSF54160">
    <property type="entry name" value="Chromo domain-like"/>
    <property type="match status" value="1"/>
</dbReference>
<dbReference type="OrthoDB" id="3211671at2759"/>
<dbReference type="HOGENOM" id="CLU_132807_0_0_1"/>
<accession>A0A0C9W4V7</accession>
<organism evidence="1 2">
    <name type="scientific">Sphaerobolus stellatus (strain SS14)</name>
    <dbReference type="NCBI Taxonomy" id="990650"/>
    <lineage>
        <taxon>Eukaryota</taxon>
        <taxon>Fungi</taxon>
        <taxon>Dikarya</taxon>
        <taxon>Basidiomycota</taxon>
        <taxon>Agaricomycotina</taxon>
        <taxon>Agaricomycetes</taxon>
        <taxon>Phallomycetidae</taxon>
        <taxon>Geastrales</taxon>
        <taxon>Sphaerobolaceae</taxon>
        <taxon>Sphaerobolus</taxon>
    </lineage>
</organism>
<dbReference type="EMBL" id="KN837106">
    <property type="protein sequence ID" value="KIJ46703.1"/>
    <property type="molecule type" value="Genomic_DNA"/>
</dbReference>